<dbReference type="Proteomes" id="UP001222027">
    <property type="component" value="Unassembled WGS sequence"/>
</dbReference>
<dbReference type="EMBL" id="JAQQAF010000008">
    <property type="protein sequence ID" value="KAJ8465697.1"/>
    <property type="molecule type" value="Genomic_DNA"/>
</dbReference>
<dbReference type="PANTHER" id="PTHR23177">
    <property type="entry name" value="MKIAA1688 PROTEIN"/>
    <property type="match status" value="1"/>
</dbReference>
<dbReference type="SMART" id="SM00324">
    <property type="entry name" value="RhoGAP"/>
    <property type="match status" value="1"/>
</dbReference>
<dbReference type="CDD" id="cd00159">
    <property type="entry name" value="RhoGAP"/>
    <property type="match status" value="1"/>
</dbReference>
<organism evidence="5 6">
    <name type="scientific">Ensete ventricosum</name>
    <name type="common">Abyssinian banana</name>
    <name type="synonym">Musa ensete</name>
    <dbReference type="NCBI Taxonomy" id="4639"/>
    <lineage>
        <taxon>Eukaryota</taxon>
        <taxon>Viridiplantae</taxon>
        <taxon>Streptophyta</taxon>
        <taxon>Embryophyta</taxon>
        <taxon>Tracheophyta</taxon>
        <taxon>Spermatophyta</taxon>
        <taxon>Magnoliopsida</taxon>
        <taxon>Liliopsida</taxon>
        <taxon>Zingiberales</taxon>
        <taxon>Musaceae</taxon>
        <taxon>Ensete</taxon>
    </lineage>
</organism>
<dbReference type="PROSITE" id="PS50238">
    <property type="entry name" value="RHOGAP"/>
    <property type="match status" value="1"/>
</dbReference>
<keyword evidence="1" id="KW-0343">GTPase activation</keyword>
<reference evidence="5 6" key="1">
    <citation type="submission" date="2022-12" db="EMBL/GenBank/DDBJ databases">
        <title>Chromosome-scale assembly of the Ensete ventricosum genome.</title>
        <authorList>
            <person name="Dussert Y."/>
            <person name="Stocks J."/>
            <person name="Wendawek A."/>
            <person name="Woldeyes F."/>
            <person name="Nichols R.A."/>
            <person name="Borrell J.S."/>
        </authorList>
    </citation>
    <scope>NUCLEOTIDE SEQUENCE [LARGE SCALE GENOMIC DNA]</scope>
    <source>
        <strain evidence="6">cv. Maze</strain>
        <tissue evidence="5">Seeds</tissue>
    </source>
</reference>
<dbReference type="PROSITE" id="PS50108">
    <property type="entry name" value="CRIB"/>
    <property type="match status" value="1"/>
</dbReference>
<dbReference type="SMART" id="SM00285">
    <property type="entry name" value="PBD"/>
    <property type="match status" value="1"/>
</dbReference>
<dbReference type="AlphaFoldDB" id="A0AAV8PXY2"/>
<dbReference type="GO" id="GO:0007165">
    <property type="term" value="P:signal transduction"/>
    <property type="evidence" value="ECO:0007669"/>
    <property type="project" value="InterPro"/>
</dbReference>
<name>A0AAV8PXY2_ENSVE</name>
<dbReference type="Pfam" id="PF00786">
    <property type="entry name" value="PBD"/>
    <property type="match status" value="1"/>
</dbReference>
<feature type="compositionally biased region" description="Polar residues" evidence="2">
    <location>
        <begin position="270"/>
        <end position="285"/>
    </location>
</feature>
<dbReference type="InterPro" id="IPR000095">
    <property type="entry name" value="CRIB_dom"/>
</dbReference>
<dbReference type="SUPFAM" id="SSF48350">
    <property type="entry name" value="GTPase activation domain, GAP"/>
    <property type="match status" value="1"/>
</dbReference>
<keyword evidence="6" id="KW-1185">Reference proteome</keyword>
<feature type="compositionally biased region" description="Low complexity" evidence="2">
    <location>
        <begin position="230"/>
        <end position="242"/>
    </location>
</feature>
<accession>A0AAV8PXY2</accession>
<dbReference type="Gene3D" id="1.10.555.10">
    <property type="entry name" value="Rho GTPase activation protein"/>
    <property type="match status" value="1"/>
</dbReference>
<gene>
    <name evidence="5" type="ORF">OPV22_028249</name>
</gene>
<protein>
    <recommendedName>
        <fullName evidence="7">Rho-GAP domain-containing protein</fullName>
    </recommendedName>
</protein>
<dbReference type="Pfam" id="PF00620">
    <property type="entry name" value="RhoGAP"/>
    <property type="match status" value="1"/>
</dbReference>
<feature type="domain" description="CRIB" evidence="3">
    <location>
        <begin position="3"/>
        <end position="16"/>
    </location>
</feature>
<dbReference type="FunFam" id="1.10.555.10:FF:000046">
    <property type="entry name" value="Rho GTPase-activating protein 5"/>
    <property type="match status" value="1"/>
</dbReference>
<feature type="compositionally biased region" description="Low complexity" evidence="2">
    <location>
        <begin position="254"/>
        <end position="269"/>
    </location>
</feature>
<evidence type="ECO:0000259" key="4">
    <source>
        <dbReference type="PROSITE" id="PS50238"/>
    </source>
</evidence>
<dbReference type="Gene3D" id="3.90.810.10">
    <property type="entry name" value="CRIB domain"/>
    <property type="match status" value="1"/>
</dbReference>
<evidence type="ECO:0008006" key="7">
    <source>
        <dbReference type="Google" id="ProtNLM"/>
    </source>
</evidence>
<evidence type="ECO:0000256" key="1">
    <source>
        <dbReference type="ARBA" id="ARBA00022468"/>
    </source>
</evidence>
<dbReference type="GO" id="GO:0005096">
    <property type="term" value="F:GTPase activator activity"/>
    <property type="evidence" value="ECO:0007669"/>
    <property type="project" value="UniProtKB-KW"/>
</dbReference>
<evidence type="ECO:0000256" key="2">
    <source>
        <dbReference type="SAM" id="MobiDB-lite"/>
    </source>
</evidence>
<feature type="domain" description="Rho-GAP" evidence="4">
    <location>
        <begin position="51"/>
        <end position="229"/>
    </location>
</feature>
<evidence type="ECO:0000313" key="6">
    <source>
        <dbReference type="Proteomes" id="UP001222027"/>
    </source>
</evidence>
<dbReference type="InterPro" id="IPR044785">
    <property type="entry name" value="RopGAP1-5"/>
</dbReference>
<dbReference type="InterPro" id="IPR000198">
    <property type="entry name" value="RhoGAP_dom"/>
</dbReference>
<dbReference type="PANTHER" id="PTHR23177:SF64">
    <property type="entry name" value="RHO GTPASE-ACTIVATING PROTEIN 1"/>
    <property type="match status" value="1"/>
</dbReference>
<evidence type="ECO:0000313" key="5">
    <source>
        <dbReference type="EMBL" id="KAJ8465697.1"/>
    </source>
</evidence>
<comment type="caution">
    <text evidence="5">The sequence shown here is derived from an EMBL/GenBank/DDBJ whole genome shotgun (WGS) entry which is preliminary data.</text>
</comment>
<dbReference type="CDD" id="cd00132">
    <property type="entry name" value="CRIB"/>
    <property type="match status" value="1"/>
</dbReference>
<dbReference type="InterPro" id="IPR008936">
    <property type="entry name" value="Rho_GTPase_activation_prot"/>
</dbReference>
<evidence type="ECO:0000259" key="3">
    <source>
        <dbReference type="PROSITE" id="PS50108"/>
    </source>
</evidence>
<feature type="region of interest" description="Disordered" evidence="2">
    <location>
        <begin position="230"/>
        <end position="285"/>
    </location>
</feature>
<sequence>MEIGWPTDVRHVAHVTFDRFHGFLGLPVELEPEVPRRAPSASANVFGVSTKSMQCSFDSRGNSVPTILLLLQRRLYELGGLRTEGVFRITAENSQEEYVREQLNSGILPEKIDVHCLAGLIKAWFRELPTGVLDSLPPEQVMQCRTEEDCAKLAGLLPPAEAALLDWAIHLMADVVQEEQQNKMNAYNVATVFAPNMTQMADPFTALMYAVQVMNFLRMLILKALKERQPSTVSDTSVPDTSSSDDKEAMKELSVAVEDSADESAATASHVNSGSKTGRSSNQNH</sequence>
<dbReference type="InterPro" id="IPR036936">
    <property type="entry name" value="CRIB_dom_sf"/>
</dbReference>
<proteinExistence type="predicted"/>